<dbReference type="InterPro" id="IPR015943">
    <property type="entry name" value="WD40/YVTN_repeat-like_dom_sf"/>
</dbReference>
<feature type="domain" description="BTB" evidence="2">
    <location>
        <begin position="16"/>
        <end position="86"/>
    </location>
</feature>
<dbReference type="PROSITE" id="PS50097">
    <property type="entry name" value="BTB"/>
    <property type="match status" value="1"/>
</dbReference>
<evidence type="ECO:0000313" key="3">
    <source>
        <dbReference type="EMBL" id="AKI79827.1"/>
    </source>
</evidence>
<reference evidence="3 4" key="1">
    <citation type="submission" date="2014-10" db="EMBL/GenBank/DDBJ databases">
        <title>Pan-genome analysis of Brazilian lineage A amoebal mimiviruses.</title>
        <authorList>
            <person name="Assis F.L."/>
            <person name="Abrahao J.S."/>
            <person name="Kroon E.G."/>
            <person name="Dornas F.P."/>
            <person name="Andrade K.R."/>
            <person name="Borato P.V.M."/>
            <person name="Pilotto M.R."/>
            <person name="Benamar S."/>
            <person name="LaScola B."/>
            <person name="Colson P."/>
        </authorList>
    </citation>
    <scope>NUCLEOTIDE SEQUENCE [LARGE SCALE GENOMIC DNA]</scope>
    <source>
        <strain evidence="3 4">Kroon</strain>
    </source>
</reference>
<dbReference type="CDD" id="cd18186">
    <property type="entry name" value="BTB_POZ_ZBTB_KLHL-like"/>
    <property type="match status" value="1"/>
</dbReference>
<dbReference type="Gene3D" id="2.130.10.10">
    <property type="entry name" value="YVTN repeat-like/Quinoprotein amine dehydrogenase"/>
    <property type="match status" value="1"/>
</dbReference>
<comment type="similarity">
    <text evidence="1">Belongs to the mimivirus BTB/WD family.</text>
</comment>
<dbReference type="KEGG" id="vg:80513625"/>
<dbReference type="InterPro" id="IPR011333">
    <property type="entry name" value="SKP1/BTB/POZ_sf"/>
</dbReference>
<dbReference type="Gene3D" id="3.30.710.10">
    <property type="entry name" value="Potassium Channel Kv1.1, Chain A"/>
    <property type="match status" value="1"/>
</dbReference>
<proteinExistence type="inferred from homology"/>
<dbReference type="Proteomes" id="UP000240461">
    <property type="component" value="Segment"/>
</dbReference>
<evidence type="ECO:0000256" key="1">
    <source>
        <dbReference type="ARBA" id="ARBA00006497"/>
    </source>
</evidence>
<name>A0A0G2Y7N2_9VIRU</name>
<dbReference type="SUPFAM" id="SSF50998">
    <property type="entry name" value="Quinoprotein alcohol dehydrogenase-like"/>
    <property type="match status" value="1"/>
</dbReference>
<keyword evidence="4" id="KW-1185">Reference proteome</keyword>
<accession>A0A0G2Y7N2</accession>
<organism evidence="3 4">
    <name type="scientific">Acanthamoeba polyphaga mimivirus Kroon</name>
    <dbReference type="NCBI Taxonomy" id="3069720"/>
    <lineage>
        <taxon>Viruses</taxon>
        <taxon>Varidnaviria</taxon>
        <taxon>Bamfordvirae</taxon>
        <taxon>Nucleocytoviricota</taxon>
        <taxon>Megaviricetes</taxon>
        <taxon>Imitervirales</taxon>
        <taxon>Mimiviridae</taxon>
        <taxon>Megamimivirinae</taxon>
        <taxon>Mimivirus</taxon>
        <taxon>Mimivirus lagoaense</taxon>
    </lineage>
</organism>
<dbReference type="EMBL" id="KM982402">
    <property type="protein sequence ID" value="AKI79827.1"/>
    <property type="molecule type" value="Genomic_DNA"/>
</dbReference>
<evidence type="ECO:0000259" key="2">
    <source>
        <dbReference type="PROSITE" id="PS50097"/>
    </source>
</evidence>
<dbReference type="Pfam" id="PF00651">
    <property type="entry name" value="BTB"/>
    <property type="match status" value="1"/>
</dbReference>
<protein>
    <submittedName>
        <fullName evidence="3">BTB/POZ domain-containing protein</fullName>
    </submittedName>
</protein>
<sequence length="476" mass="56123">MNKHNYQKLFTDGDLSDCRLILTDDNNSIEMDVHKCVLYASSPYFKAMFKNFKESNSKSVTVRVHDTQTAYDIIKSFYGFKISRDTNWEYYINKILNKKFFGINAKMKLDFKVPSDEFEHFLDKIELIGYNKKTFKAIVNNLPQNYDLCKFPVDLLQGLMSVCSEYNLFVNGRKNVYIWNVLENKYTFKMSKNDKFIFELPNNNNTLIYTDEDKALIYQLNISTNTHEQINFFNGDKQIIPDGDIFHEICTNQIFIVHDNGTISSFDLDTRQIVSTFGTYKNYRDFYCRENNLVIRTINRIIVINILTREKLLDLEHKKNNRRVVFDNCIIIFDKFTMNIWSLEKGTCIYTRKSKNKIKDIIITDNNKCIFIRNKKNTIKILDRTNNYNLMKSFNCENDNFGNVVDVEMANDEIMLVLHSSDIIAKWDITEGQCVGHFNIPIEDDNLLFIQSFYSTENNIFLKIKDILSKNTIQFN</sequence>
<dbReference type="InterPro" id="IPR000210">
    <property type="entry name" value="BTB/POZ_dom"/>
</dbReference>
<evidence type="ECO:0000313" key="4">
    <source>
        <dbReference type="Proteomes" id="UP000240461"/>
    </source>
</evidence>
<dbReference type="InterPro" id="IPR011047">
    <property type="entry name" value="Quinoprotein_ADH-like_sf"/>
</dbReference>
<dbReference type="SUPFAM" id="SSF54695">
    <property type="entry name" value="POZ domain"/>
    <property type="match status" value="1"/>
</dbReference>